<dbReference type="SMART" id="SM00823">
    <property type="entry name" value="PKS_PP"/>
    <property type="match status" value="1"/>
</dbReference>
<dbReference type="InterPro" id="IPR025110">
    <property type="entry name" value="AMP-bd_C"/>
</dbReference>
<evidence type="ECO:0000256" key="1">
    <source>
        <dbReference type="ARBA" id="ARBA00022450"/>
    </source>
</evidence>
<dbReference type="Pfam" id="PF00501">
    <property type="entry name" value="AMP-binding"/>
    <property type="match status" value="1"/>
</dbReference>
<dbReference type="Gene3D" id="3.30.300.30">
    <property type="match status" value="1"/>
</dbReference>
<dbReference type="GO" id="GO:0072330">
    <property type="term" value="P:monocarboxylic acid biosynthetic process"/>
    <property type="evidence" value="ECO:0007669"/>
    <property type="project" value="UniProtKB-ARBA"/>
</dbReference>
<evidence type="ECO:0000313" key="6">
    <source>
        <dbReference type="Proteomes" id="UP000003688"/>
    </source>
</evidence>
<dbReference type="EMBL" id="ABOX02000018">
    <property type="protein sequence ID" value="EEF60270.1"/>
    <property type="molecule type" value="Genomic_DNA"/>
</dbReference>
<comment type="caution">
    <text evidence="5">The sequence shown here is derived from an EMBL/GenBank/DDBJ whole genome shotgun (WGS) entry which is preliminary data.</text>
</comment>
<dbReference type="PRINTS" id="PR00154">
    <property type="entry name" value="AMPBINDING"/>
</dbReference>
<keyword evidence="1" id="KW-0596">Phosphopantetheine</keyword>
<proteinExistence type="predicted"/>
<dbReference type="FunFam" id="2.30.38.10:FF:000001">
    <property type="entry name" value="Non-ribosomal peptide synthetase PvdI"/>
    <property type="match status" value="1"/>
</dbReference>
<organism evidence="5 6">
    <name type="scientific">Pedosphaera parvula (strain Ellin514)</name>
    <dbReference type="NCBI Taxonomy" id="320771"/>
    <lineage>
        <taxon>Bacteria</taxon>
        <taxon>Pseudomonadati</taxon>
        <taxon>Verrucomicrobiota</taxon>
        <taxon>Pedosphaerae</taxon>
        <taxon>Pedosphaerales</taxon>
        <taxon>Pedosphaeraceae</taxon>
        <taxon>Pedosphaera</taxon>
    </lineage>
</organism>
<feature type="domain" description="Carrier" evidence="4">
    <location>
        <begin position="975"/>
        <end position="1050"/>
    </location>
</feature>
<protein>
    <submittedName>
        <fullName evidence="5">Amino acid adenylation domain protein</fullName>
    </submittedName>
</protein>
<dbReference type="SUPFAM" id="SSF47336">
    <property type="entry name" value="ACP-like"/>
    <property type="match status" value="1"/>
</dbReference>
<dbReference type="InterPro" id="IPR036736">
    <property type="entry name" value="ACP-like_sf"/>
</dbReference>
<dbReference type="InterPro" id="IPR045851">
    <property type="entry name" value="AMP-bd_C_sf"/>
</dbReference>
<dbReference type="PANTHER" id="PTHR45527">
    <property type="entry name" value="NONRIBOSOMAL PEPTIDE SYNTHETASE"/>
    <property type="match status" value="1"/>
</dbReference>
<dbReference type="FunFam" id="3.30.300.30:FF:000010">
    <property type="entry name" value="Enterobactin synthetase component F"/>
    <property type="match status" value="1"/>
</dbReference>
<dbReference type="NCBIfam" id="TIGR01733">
    <property type="entry name" value="AA-adenyl-dom"/>
    <property type="match status" value="1"/>
</dbReference>
<dbReference type="RefSeq" id="WP_007415650.1">
    <property type="nucleotide sequence ID" value="NZ_ABOX02000018.1"/>
</dbReference>
<dbReference type="Gene3D" id="3.40.50.980">
    <property type="match status" value="2"/>
</dbReference>
<feature type="region of interest" description="Disordered" evidence="3">
    <location>
        <begin position="1077"/>
        <end position="1119"/>
    </location>
</feature>
<accession>B9XIK7</accession>
<dbReference type="AlphaFoldDB" id="B9XIK7"/>
<dbReference type="SUPFAM" id="SSF52777">
    <property type="entry name" value="CoA-dependent acyltransferases"/>
    <property type="match status" value="2"/>
</dbReference>
<dbReference type="InterPro" id="IPR001242">
    <property type="entry name" value="Condensation_dom"/>
</dbReference>
<dbReference type="CDD" id="cd05930">
    <property type="entry name" value="A_NRPS"/>
    <property type="match status" value="1"/>
</dbReference>
<dbReference type="GO" id="GO:0003824">
    <property type="term" value="F:catalytic activity"/>
    <property type="evidence" value="ECO:0007669"/>
    <property type="project" value="InterPro"/>
</dbReference>
<evidence type="ECO:0000256" key="3">
    <source>
        <dbReference type="SAM" id="MobiDB-lite"/>
    </source>
</evidence>
<evidence type="ECO:0000259" key="4">
    <source>
        <dbReference type="PROSITE" id="PS50075"/>
    </source>
</evidence>
<evidence type="ECO:0000313" key="5">
    <source>
        <dbReference type="EMBL" id="EEF60270.1"/>
    </source>
</evidence>
<dbReference type="Gene3D" id="2.30.38.10">
    <property type="entry name" value="Luciferase, Domain 3"/>
    <property type="match status" value="1"/>
</dbReference>
<keyword evidence="6" id="KW-1185">Reference proteome</keyword>
<dbReference type="FunFam" id="1.10.1200.10:FF:000016">
    <property type="entry name" value="Non-ribosomal peptide synthase"/>
    <property type="match status" value="1"/>
</dbReference>
<dbReference type="CDD" id="cd19543">
    <property type="entry name" value="DCL_NRPS"/>
    <property type="match status" value="1"/>
</dbReference>
<dbReference type="InterPro" id="IPR000873">
    <property type="entry name" value="AMP-dep_synth/lig_dom"/>
</dbReference>
<dbReference type="Pfam" id="PF00550">
    <property type="entry name" value="PP-binding"/>
    <property type="match status" value="1"/>
</dbReference>
<dbReference type="OrthoDB" id="9765680at2"/>
<dbReference type="PANTHER" id="PTHR45527:SF1">
    <property type="entry name" value="FATTY ACID SYNTHASE"/>
    <property type="match status" value="1"/>
</dbReference>
<evidence type="ECO:0000256" key="2">
    <source>
        <dbReference type="ARBA" id="ARBA00022553"/>
    </source>
</evidence>
<dbReference type="GO" id="GO:0043041">
    <property type="term" value="P:amino acid activation for nonribosomal peptide biosynthetic process"/>
    <property type="evidence" value="ECO:0007669"/>
    <property type="project" value="TreeGrafter"/>
</dbReference>
<dbReference type="Pfam" id="PF00668">
    <property type="entry name" value="Condensation"/>
    <property type="match status" value="1"/>
</dbReference>
<sequence length="1119" mass="126391">MSHQENNSGNAYALAPMQQGMLFNSLLSEHSGVDIEQIVFELHEVLEILPFVDAWREVIRRHEALRTSFHWEELKTPLQVVHEEVPFPFEHKDWQNIPKEEQTFRLEALISSERCRGFDPGRPPLMRLVLCRSGRSLFHLIWTFSHALLDGRSFTLVIKEVFAIYEMLRQGREPTLASVRPYREYIEWLEQQELSKSEDYWRSQLQGFTATTPLVIDQMNSGIGASGTDYKEHWLRISEPLTTELLQFAAQQNVTLNTLVQGAWALLLGRYSGETDIMFGVTRAGRKSTIEGADSMIGLFINTVPVRVRLAPETNLSSWLQELRGQQIRIREHERTPLIQIQQWSELPGNAPLFESLVVFERATLDSVLRAQDGAWLNRHFRVIDQTSFPLTLFAYGEPELLFKISYNQRRLEPKAVARMGTHLETLLGSMAADPRQKLGTVRLLSKGERQQVLVEWNRTEQDYPTNCCLHEAIEAQAQATPDAIAMVCGDEQLTYRELDMRANQLAQCLQSFKVGPEVLVGVCMEVSLDMVTALLGVLKAGGAYVPLDPDYPKDRLTFMLEDARSPVLLTQQKFADMFPGTQASVVYLDNGRVEPAVGNSHCTEAPSNKVMSDNLAYVLYTSGSTGQPKGVMVTHRNILNFFAGMDQHLKKESGVWLAVTSISFDISVLELFWTLARGFKVVLQKRDENLVTAIARQIARHNVTHFQCTPSMAEMLARDPDARQALRSLRHLLLGGEALSSELVKQLHISGEISNMYGPTETTVWSTTHKVNREESRIPIGRPLANTEIYILDQQLQPVPIGVPGELFIGGAGVVRGYFERNELSAEKFIPNPFKPESAARLFKTGDRARYLADGTIEFLGRLDHQVKLRGFRIEPGEVESTLRQHPGVRECVVVVREFAPRDNRLVAYVVPVAESALTTRSLRELLKQRLPDYMIPSAFVLLDAFPLTPNGKINRRALPTPEHELQPEAIVVPPRSATEKKLVDIWSDVLGRKEIGIHDNFFEQGGHSLLAMQVVSQVRAALDKHFSIVQLYQHPTIHALAKCLISQPATRAVRKIGTDPIRSQKQVRWLRRGMQLRSPAQQAEHAQSRRGNEDLNALSDRPVPKARQASPPPSRPD</sequence>
<dbReference type="Gene3D" id="1.10.1200.10">
    <property type="entry name" value="ACP-like"/>
    <property type="match status" value="1"/>
</dbReference>
<dbReference type="Proteomes" id="UP000003688">
    <property type="component" value="Unassembled WGS sequence"/>
</dbReference>
<dbReference type="STRING" id="320771.Cflav_PD2966"/>
<dbReference type="GO" id="GO:0005737">
    <property type="term" value="C:cytoplasm"/>
    <property type="evidence" value="ECO:0007669"/>
    <property type="project" value="TreeGrafter"/>
</dbReference>
<dbReference type="PROSITE" id="PS50075">
    <property type="entry name" value="CARRIER"/>
    <property type="match status" value="1"/>
</dbReference>
<keyword evidence="2" id="KW-0597">Phosphoprotein</keyword>
<name>B9XIK7_PEDPL</name>
<dbReference type="InterPro" id="IPR020806">
    <property type="entry name" value="PKS_PP-bd"/>
</dbReference>
<dbReference type="InterPro" id="IPR009081">
    <property type="entry name" value="PP-bd_ACP"/>
</dbReference>
<dbReference type="Gene3D" id="3.30.559.30">
    <property type="entry name" value="Nonribosomal peptide synthetase, condensation domain"/>
    <property type="match status" value="1"/>
</dbReference>
<dbReference type="PROSITE" id="PS00455">
    <property type="entry name" value="AMP_BINDING"/>
    <property type="match status" value="1"/>
</dbReference>
<dbReference type="InterPro" id="IPR023213">
    <property type="entry name" value="CAT-like_dom_sf"/>
</dbReference>
<dbReference type="GO" id="GO:0031177">
    <property type="term" value="F:phosphopantetheine binding"/>
    <property type="evidence" value="ECO:0007669"/>
    <property type="project" value="InterPro"/>
</dbReference>
<dbReference type="SUPFAM" id="SSF56801">
    <property type="entry name" value="Acetyl-CoA synthetase-like"/>
    <property type="match status" value="1"/>
</dbReference>
<gene>
    <name evidence="5" type="ORF">Cflav_PD2966</name>
</gene>
<dbReference type="GO" id="GO:0044550">
    <property type="term" value="P:secondary metabolite biosynthetic process"/>
    <property type="evidence" value="ECO:0007669"/>
    <property type="project" value="UniProtKB-ARBA"/>
</dbReference>
<reference evidence="5 6" key="1">
    <citation type="journal article" date="2011" name="J. Bacteriol.">
        <title>Genome sequence of 'Pedosphaera parvula' Ellin514, an aerobic Verrucomicrobial isolate from pasture soil.</title>
        <authorList>
            <person name="Kant R."/>
            <person name="van Passel M.W."/>
            <person name="Sangwan P."/>
            <person name="Palva A."/>
            <person name="Lucas S."/>
            <person name="Copeland A."/>
            <person name="Lapidus A."/>
            <person name="Glavina Del Rio T."/>
            <person name="Dalin E."/>
            <person name="Tice H."/>
            <person name="Bruce D."/>
            <person name="Goodwin L."/>
            <person name="Pitluck S."/>
            <person name="Chertkov O."/>
            <person name="Larimer F.W."/>
            <person name="Land M.L."/>
            <person name="Hauser L."/>
            <person name="Brettin T.S."/>
            <person name="Detter J.C."/>
            <person name="Han S."/>
            <person name="de Vos W.M."/>
            <person name="Janssen P.H."/>
            <person name="Smidt H."/>
        </authorList>
    </citation>
    <scope>NUCLEOTIDE SEQUENCE [LARGE SCALE GENOMIC DNA]</scope>
    <source>
        <strain evidence="5 6">Ellin514</strain>
    </source>
</reference>
<dbReference type="InterPro" id="IPR020845">
    <property type="entry name" value="AMP-binding_CS"/>
</dbReference>
<dbReference type="Pfam" id="PF13193">
    <property type="entry name" value="AMP-binding_C"/>
    <property type="match status" value="1"/>
</dbReference>
<dbReference type="InterPro" id="IPR020459">
    <property type="entry name" value="AMP-binding"/>
</dbReference>
<dbReference type="Gene3D" id="3.30.559.10">
    <property type="entry name" value="Chloramphenicol acetyltransferase-like domain"/>
    <property type="match status" value="1"/>
</dbReference>
<dbReference type="FunFam" id="3.40.50.12780:FF:000012">
    <property type="entry name" value="Non-ribosomal peptide synthetase"/>
    <property type="match status" value="1"/>
</dbReference>
<dbReference type="FunFam" id="3.40.50.980:FF:000001">
    <property type="entry name" value="Non-ribosomal peptide synthetase"/>
    <property type="match status" value="1"/>
</dbReference>
<dbReference type="InterPro" id="IPR010071">
    <property type="entry name" value="AA_adenyl_dom"/>
</dbReference>